<reference evidence="2 3" key="1">
    <citation type="journal article" date="2021" name="Elife">
        <title>Chloroplast acquisition without the gene transfer in kleptoplastic sea slugs, Plakobranchus ocellatus.</title>
        <authorList>
            <person name="Maeda T."/>
            <person name="Takahashi S."/>
            <person name="Yoshida T."/>
            <person name="Shimamura S."/>
            <person name="Takaki Y."/>
            <person name="Nagai Y."/>
            <person name="Toyoda A."/>
            <person name="Suzuki Y."/>
            <person name="Arimoto A."/>
            <person name="Ishii H."/>
            <person name="Satoh N."/>
            <person name="Nishiyama T."/>
            <person name="Hasebe M."/>
            <person name="Maruyama T."/>
            <person name="Minagawa J."/>
            <person name="Obokata J."/>
            <person name="Shigenobu S."/>
        </authorList>
    </citation>
    <scope>NUCLEOTIDE SEQUENCE [LARGE SCALE GENOMIC DNA]</scope>
</reference>
<dbReference type="GO" id="GO:0009100">
    <property type="term" value="P:glycoprotein metabolic process"/>
    <property type="evidence" value="ECO:0007669"/>
    <property type="project" value="UniProtKB-ARBA"/>
</dbReference>
<protein>
    <submittedName>
        <fullName evidence="2">Lipopolysaccharide cholinephosphotransferase licD</fullName>
    </submittedName>
</protein>
<evidence type="ECO:0000259" key="1">
    <source>
        <dbReference type="Pfam" id="PF04991"/>
    </source>
</evidence>
<gene>
    <name evidence="2" type="ORF">ElyMa_001257100</name>
</gene>
<evidence type="ECO:0000313" key="2">
    <source>
        <dbReference type="EMBL" id="GFS07736.1"/>
    </source>
</evidence>
<feature type="domain" description="LicD/FKTN/FKRP nucleotidyltransferase" evidence="1">
    <location>
        <begin position="57"/>
        <end position="137"/>
    </location>
</feature>
<comment type="caution">
    <text evidence="2">The sequence shown here is derived from an EMBL/GenBank/DDBJ whole genome shotgun (WGS) entry which is preliminary data.</text>
</comment>
<name>A0AAV4IGK3_9GAST</name>
<keyword evidence="3" id="KW-1185">Reference proteome</keyword>
<dbReference type="PANTHER" id="PTHR43404:SF2">
    <property type="entry name" value="LIPOPOLYSACCHARIDE CHOLINEPHOSPHOTRANSFERASE LICD"/>
    <property type="match status" value="1"/>
</dbReference>
<dbReference type="AlphaFoldDB" id="A0AAV4IGK3"/>
<dbReference type="InterPro" id="IPR043519">
    <property type="entry name" value="NT_sf"/>
</dbReference>
<accession>A0AAV4IGK3</accession>
<sequence>MLTSLSATGRINHNEPEIPDSVKTFTSHSKIRLFQRGLSIEEREILLFVFQKFVQACENRDVTFFLYGGSLLGSFRHHDLVPWDDDIDILISAKDRQLLRKAVLALKSEGFALYDPEDYGKAWKFYWKRTKTLQNKPYQWPYIDIFFYLQNATHIFDLMLEYRSLYVFKISDVFPLTVRPFAGAFLPVPCNIEVVVKENYSPNLCKSLHYEHKRETSRPQQTLATISCKALHDIYPFVHRRLSPKGDAIVEEIKMGNETFRTLQIVQRNRCQGNSGYFSYR</sequence>
<proteinExistence type="predicted"/>
<dbReference type="Proteomes" id="UP000762676">
    <property type="component" value="Unassembled WGS sequence"/>
</dbReference>
<organism evidence="2 3">
    <name type="scientific">Elysia marginata</name>
    <dbReference type="NCBI Taxonomy" id="1093978"/>
    <lineage>
        <taxon>Eukaryota</taxon>
        <taxon>Metazoa</taxon>
        <taxon>Spiralia</taxon>
        <taxon>Lophotrochozoa</taxon>
        <taxon>Mollusca</taxon>
        <taxon>Gastropoda</taxon>
        <taxon>Heterobranchia</taxon>
        <taxon>Euthyneura</taxon>
        <taxon>Panpulmonata</taxon>
        <taxon>Sacoglossa</taxon>
        <taxon>Placobranchoidea</taxon>
        <taxon>Plakobranchidae</taxon>
        <taxon>Elysia</taxon>
    </lineage>
</organism>
<dbReference type="PANTHER" id="PTHR43404">
    <property type="entry name" value="LIPOPOLYSACCHARIDE CHOLINEPHOSPHOTRANSFERASE LICD"/>
    <property type="match status" value="1"/>
</dbReference>
<evidence type="ECO:0000313" key="3">
    <source>
        <dbReference type="Proteomes" id="UP000762676"/>
    </source>
</evidence>
<dbReference type="SUPFAM" id="SSF81301">
    <property type="entry name" value="Nucleotidyltransferase"/>
    <property type="match status" value="1"/>
</dbReference>
<dbReference type="InterPro" id="IPR052942">
    <property type="entry name" value="LPS_cholinephosphotransferase"/>
</dbReference>
<dbReference type="EMBL" id="BMAT01002476">
    <property type="protein sequence ID" value="GFS07736.1"/>
    <property type="molecule type" value="Genomic_DNA"/>
</dbReference>
<dbReference type="Pfam" id="PF04991">
    <property type="entry name" value="LicD"/>
    <property type="match status" value="1"/>
</dbReference>
<dbReference type="InterPro" id="IPR007074">
    <property type="entry name" value="LicD/FKTN/FKRP_NTP_transf"/>
</dbReference>